<dbReference type="InterPro" id="IPR011576">
    <property type="entry name" value="Pyridox_Oxase_N"/>
</dbReference>
<feature type="domain" description="Pyridoxamine 5'-phosphate oxidase N-terminal" evidence="1">
    <location>
        <begin position="31"/>
        <end position="150"/>
    </location>
</feature>
<dbReference type="RefSeq" id="WP_121279744.1">
    <property type="nucleotide sequence ID" value="NZ_RBZV01000008.1"/>
</dbReference>
<dbReference type="PANTHER" id="PTHR42815">
    <property type="entry name" value="FAD-BINDING, PUTATIVE (AFU_ORTHOLOGUE AFUA_6G07600)-RELATED"/>
    <property type="match status" value="1"/>
</dbReference>
<dbReference type="InterPro" id="IPR024029">
    <property type="entry name" value="Pyridox_Oxase_FMN-dep"/>
</dbReference>
<dbReference type="OrthoDB" id="9796486at2"/>
<evidence type="ECO:0000313" key="2">
    <source>
        <dbReference type="EMBL" id="RKP46015.1"/>
    </source>
</evidence>
<accession>A0A494X5Q1</accession>
<dbReference type="Gene3D" id="2.30.110.10">
    <property type="entry name" value="Electron Transport, Fmn-binding Protein, Chain A"/>
    <property type="match status" value="1"/>
</dbReference>
<dbReference type="SUPFAM" id="SSF50475">
    <property type="entry name" value="FMN-binding split barrel"/>
    <property type="match status" value="1"/>
</dbReference>
<name>A0A494X5Q1_9BURK</name>
<comment type="caution">
    <text evidence="2">The sequence shown here is derived from an EMBL/GenBank/DDBJ whole genome shotgun (WGS) entry which is preliminary data.</text>
</comment>
<evidence type="ECO:0000313" key="3">
    <source>
        <dbReference type="Proteomes" id="UP000280434"/>
    </source>
</evidence>
<gene>
    <name evidence="2" type="ORF">D7S89_18750</name>
</gene>
<dbReference type="NCBIfam" id="TIGR04025">
    <property type="entry name" value="PPOX_FMN_DR2398"/>
    <property type="match status" value="1"/>
</dbReference>
<dbReference type="PANTHER" id="PTHR42815:SF2">
    <property type="entry name" value="FAD-BINDING, PUTATIVE (AFU_ORTHOLOGUE AFUA_6G07600)-RELATED"/>
    <property type="match status" value="1"/>
</dbReference>
<organism evidence="2 3">
    <name type="scientific">Trinickia fusca</name>
    <dbReference type="NCBI Taxonomy" id="2419777"/>
    <lineage>
        <taxon>Bacteria</taxon>
        <taxon>Pseudomonadati</taxon>
        <taxon>Pseudomonadota</taxon>
        <taxon>Betaproteobacteria</taxon>
        <taxon>Burkholderiales</taxon>
        <taxon>Burkholderiaceae</taxon>
        <taxon>Trinickia</taxon>
    </lineage>
</organism>
<evidence type="ECO:0000259" key="1">
    <source>
        <dbReference type="Pfam" id="PF01243"/>
    </source>
</evidence>
<keyword evidence="3" id="KW-1185">Reference proteome</keyword>
<dbReference type="AlphaFoldDB" id="A0A494X5Q1"/>
<reference evidence="2 3" key="1">
    <citation type="submission" date="2018-10" db="EMBL/GenBank/DDBJ databases">
        <title>Paraburkholderia sp. 7MK8-2, isolated from soil.</title>
        <authorList>
            <person name="Gao Z.-H."/>
            <person name="Qiu L.-H."/>
        </authorList>
    </citation>
    <scope>NUCLEOTIDE SEQUENCE [LARGE SCALE GENOMIC DNA]</scope>
    <source>
        <strain evidence="2 3">7MK8-2</strain>
    </source>
</reference>
<protein>
    <submittedName>
        <fullName evidence="2">Pyridoxamine 5'-phosphate oxidase family protein</fullName>
    </submittedName>
</protein>
<dbReference type="InterPro" id="IPR012349">
    <property type="entry name" value="Split_barrel_FMN-bd"/>
</dbReference>
<dbReference type="Proteomes" id="UP000280434">
    <property type="component" value="Unassembled WGS sequence"/>
</dbReference>
<sequence>MTYAIRSVAQLEEIYGKPSDRSLGKEIDFLNEDYQAFVKASPLVVLASVGAGGTDCSPRGDLAGFVEIIDERTVAIPDRPGNNRLDNLRNIVSDPRVSLLFLVPGVDETLRVNGRAEITVDPKLLAPFEMTGKLPRTVIVVRIDAVYFHCSKALVRSSLWDPAKHIERSSLPSPGAMLKRLVGNAFDAVTYDRELPERVNASLY</sequence>
<dbReference type="EMBL" id="RBZV01000008">
    <property type="protein sequence ID" value="RKP46015.1"/>
    <property type="molecule type" value="Genomic_DNA"/>
</dbReference>
<proteinExistence type="predicted"/>
<dbReference type="Pfam" id="PF01243">
    <property type="entry name" value="PNPOx_N"/>
    <property type="match status" value="1"/>
</dbReference>